<keyword evidence="5" id="KW-0676">Redox-active center</keyword>
<dbReference type="SUPFAM" id="SSF48452">
    <property type="entry name" value="TPR-like"/>
    <property type="match status" value="1"/>
</dbReference>
<dbReference type="Gene3D" id="1.25.40.10">
    <property type="entry name" value="Tetratricopeptide repeat domain"/>
    <property type="match status" value="1"/>
</dbReference>
<dbReference type="InterPro" id="IPR036249">
    <property type="entry name" value="Thioredoxin-like_sf"/>
</dbReference>
<protein>
    <submittedName>
        <fullName evidence="8">Tetratricopeptide repeat protein</fullName>
    </submittedName>
</protein>
<dbReference type="Pfam" id="PF00085">
    <property type="entry name" value="Thioredoxin"/>
    <property type="match status" value="1"/>
</dbReference>
<evidence type="ECO:0000256" key="1">
    <source>
        <dbReference type="ARBA" id="ARBA00008987"/>
    </source>
</evidence>
<gene>
    <name evidence="8" type="ORF">ACFQH9_04945</name>
</gene>
<evidence type="ECO:0000256" key="5">
    <source>
        <dbReference type="ARBA" id="ARBA00023284"/>
    </source>
</evidence>
<evidence type="ECO:0000256" key="3">
    <source>
        <dbReference type="ARBA" id="ARBA00022982"/>
    </source>
</evidence>
<dbReference type="CDD" id="cd02956">
    <property type="entry name" value="ybbN"/>
    <property type="match status" value="1"/>
</dbReference>
<dbReference type="Gene3D" id="3.40.30.10">
    <property type="entry name" value="Glutaredoxin"/>
    <property type="match status" value="1"/>
</dbReference>
<dbReference type="PANTHER" id="PTHR45663">
    <property type="entry name" value="GEO12009P1"/>
    <property type="match status" value="1"/>
</dbReference>
<keyword evidence="3" id="KW-0249">Electron transport</keyword>
<keyword evidence="2" id="KW-0813">Transport</keyword>
<comment type="similarity">
    <text evidence="1">Belongs to the thioredoxin family.</text>
</comment>
<name>A0ABW1I1Y0_9PSEU</name>
<proteinExistence type="inferred from homology"/>
<comment type="caution">
    <text evidence="8">The sequence shown here is derived from an EMBL/GenBank/DDBJ whole genome shotgun (WGS) entry which is preliminary data.</text>
</comment>
<dbReference type="Proteomes" id="UP001596119">
    <property type="component" value="Unassembled WGS sequence"/>
</dbReference>
<organism evidence="8 9">
    <name type="scientific">Pseudonocardia lutea</name>
    <dbReference type="NCBI Taxonomy" id="2172015"/>
    <lineage>
        <taxon>Bacteria</taxon>
        <taxon>Bacillati</taxon>
        <taxon>Actinomycetota</taxon>
        <taxon>Actinomycetes</taxon>
        <taxon>Pseudonocardiales</taxon>
        <taxon>Pseudonocardiaceae</taxon>
        <taxon>Pseudonocardia</taxon>
    </lineage>
</organism>
<evidence type="ECO:0000256" key="6">
    <source>
        <dbReference type="SAM" id="MobiDB-lite"/>
    </source>
</evidence>
<reference evidence="9" key="1">
    <citation type="journal article" date="2019" name="Int. J. Syst. Evol. Microbiol.">
        <title>The Global Catalogue of Microorganisms (GCM) 10K type strain sequencing project: providing services to taxonomists for standard genome sequencing and annotation.</title>
        <authorList>
            <consortium name="The Broad Institute Genomics Platform"/>
            <consortium name="The Broad Institute Genome Sequencing Center for Infectious Disease"/>
            <person name="Wu L."/>
            <person name="Ma J."/>
        </authorList>
    </citation>
    <scope>NUCLEOTIDE SEQUENCE [LARGE SCALE GENOMIC DNA]</scope>
    <source>
        <strain evidence="9">CGMCC 4.7397</strain>
    </source>
</reference>
<feature type="compositionally biased region" description="Low complexity" evidence="6">
    <location>
        <begin position="39"/>
        <end position="57"/>
    </location>
</feature>
<feature type="region of interest" description="Disordered" evidence="6">
    <location>
        <begin position="39"/>
        <end position="65"/>
    </location>
</feature>
<evidence type="ECO:0000313" key="8">
    <source>
        <dbReference type="EMBL" id="MFC5947618.1"/>
    </source>
</evidence>
<dbReference type="PROSITE" id="PS51352">
    <property type="entry name" value="THIOREDOXIN_2"/>
    <property type="match status" value="1"/>
</dbReference>
<dbReference type="RefSeq" id="WP_379564656.1">
    <property type="nucleotide sequence ID" value="NZ_JBHSQK010000008.1"/>
</dbReference>
<dbReference type="InterPro" id="IPR013766">
    <property type="entry name" value="Thioredoxin_domain"/>
</dbReference>
<dbReference type="InterPro" id="IPR011990">
    <property type="entry name" value="TPR-like_helical_dom_sf"/>
</dbReference>
<dbReference type="PROSITE" id="PS00194">
    <property type="entry name" value="THIOREDOXIN_1"/>
    <property type="match status" value="1"/>
</dbReference>
<keyword evidence="9" id="KW-1185">Reference proteome</keyword>
<dbReference type="PANTHER" id="PTHR45663:SF11">
    <property type="entry name" value="GEO12009P1"/>
    <property type="match status" value="1"/>
</dbReference>
<dbReference type="SUPFAM" id="SSF52833">
    <property type="entry name" value="Thioredoxin-like"/>
    <property type="match status" value="1"/>
</dbReference>
<evidence type="ECO:0000259" key="7">
    <source>
        <dbReference type="PROSITE" id="PS51352"/>
    </source>
</evidence>
<sequence length="337" mass="35482">MERVSRPDPRQAAQTAALSSALAGAVDLSALKARSEAAARQQAAGGARGTAQGAPGAPEGGGGGGYVLDVTEQGFQRDVLEASLQVPVIVDLWATWCEPCKQLSPVLERLANASGGAWLLAKVDVDANPRIAQAFGVQSIPMVVAVVAGQPVDAFQGALPEPQVKDWIARILDALRDRMPAIAEGERRAASGGGAAPEEEPEDPRFTEAEDALERGDYAEAEAAYQRILDQEPANEMAQAALSQVRFLARAEQADPSAIGRADAAPDDVDAQLAAADAEVAQDRAEAAFQRLVSAVSRTFGDDREKVRSHLVGLFELFPADDPRVSTARRALARALF</sequence>
<dbReference type="Pfam" id="PF14561">
    <property type="entry name" value="TPR_20"/>
    <property type="match status" value="1"/>
</dbReference>
<feature type="region of interest" description="Disordered" evidence="6">
    <location>
        <begin position="185"/>
        <end position="208"/>
    </location>
</feature>
<evidence type="ECO:0000256" key="2">
    <source>
        <dbReference type="ARBA" id="ARBA00022448"/>
    </source>
</evidence>
<keyword evidence="4" id="KW-1015">Disulfide bond</keyword>
<dbReference type="EMBL" id="JBHSQK010000008">
    <property type="protein sequence ID" value="MFC5947618.1"/>
    <property type="molecule type" value="Genomic_DNA"/>
</dbReference>
<dbReference type="InterPro" id="IPR017937">
    <property type="entry name" value="Thioredoxin_CS"/>
</dbReference>
<evidence type="ECO:0000256" key="4">
    <source>
        <dbReference type="ARBA" id="ARBA00023157"/>
    </source>
</evidence>
<accession>A0ABW1I1Y0</accession>
<evidence type="ECO:0000313" key="9">
    <source>
        <dbReference type="Proteomes" id="UP001596119"/>
    </source>
</evidence>
<feature type="domain" description="Thioredoxin" evidence="7">
    <location>
        <begin position="43"/>
        <end position="177"/>
    </location>
</feature>